<evidence type="ECO:0000256" key="1">
    <source>
        <dbReference type="ARBA" id="ARBA00001947"/>
    </source>
</evidence>
<keyword evidence="10 12" id="KW-0443">Lipid metabolism</keyword>
<evidence type="ECO:0000313" key="13">
    <source>
        <dbReference type="EMBL" id="ADV33555.1"/>
    </source>
</evidence>
<dbReference type="AlphaFoldDB" id="E8Q5Q8"/>
<feature type="active site" description="Proton donor" evidence="12">
    <location>
        <position position="267"/>
    </location>
</feature>
<reference evidence="13 14" key="1">
    <citation type="journal article" date="2010" name="BMC Genomics">
        <title>Unprecedented loss of ammonia assimilation capability in a urease-encoding bacterial mutualist.</title>
        <authorList>
            <person name="Williams L.E."/>
            <person name="Wernegreen J.J."/>
        </authorList>
    </citation>
    <scope>NUCLEOTIDE SEQUENCE [LARGE SCALE GENOMIC DNA]</scope>
    <source>
        <strain evidence="13 14">BVAF</strain>
    </source>
</reference>
<dbReference type="UniPathway" id="UPA00359">
    <property type="reaction ID" value="UER00478"/>
</dbReference>
<proteinExistence type="inferred from homology"/>
<evidence type="ECO:0000256" key="12">
    <source>
        <dbReference type="HAMAP-Rule" id="MF_00388"/>
    </source>
</evidence>
<sequence>MLKQRTLKKITRIAGVGLHTGRLVTATLYPALANTGVIYRRIDLKPSVDFNVNIESVGNTTLCTCLRDEYGIHQVCTIEHLNAALSGLGIDNIIVELDASEVPIMDGSANPFVSLLMNAGVQELNVSKKFFKLKQIVRVEEKDKWAELKPHDGFTLDFTIEYKYSMMEPICQHYFFNFSTQSFIAEISAARTFGFINRVKDLKNRGFILGGDLNSVVVIGNNSKVLNIGGLRFDNELVRHKVLDAIGDLFVCGYNMLGSFSAFKSGHSLHNKLLRTVLSCQESWEIISCIE</sequence>
<evidence type="ECO:0000256" key="6">
    <source>
        <dbReference type="ARBA" id="ARBA00022556"/>
    </source>
</evidence>
<dbReference type="Pfam" id="PF03331">
    <property type="entry name" value="LpxC"/>
    <property type="match status" value="1"/>
</dbReference>
<dbReference type="NCBIfam" id="TIGR00325">
    <property type="entry name" value="lpxC"/>
    <property type="match status" value="1"/>
</dbReference>
<comment type="similarity">
    <text evidence="12">Belongs to the LpxC family.</text>
</comment>
<keyword evidence="8 12" id="KW-0378">Hydrolase</keyword>
<dbReference type="InterPro" id="IPR015870">
    <property type="entry name" value="UDP-acyl_N-AcGlcN_deAcase_N"/>
</dbReference>
<evidence type="ECO:0000256" key="2">
    <source>
        <dbReference type="ARBA" id="ARBA00002923"/>
    </source>
</evidence>
<dbReference type="InterPro" id="IPR011334">
    <property type="entry name" value="UDP-acyl_GlcNac_deAcase_C"/>
</dbReference>
<evidence type="ECO:0000256" key="4">
    <source>
        <dbReference type="ARBA" id="ARBA00012745"/>
    </source>
</evidence>
<dbReference type="Gene3D" id="3.30.1700.10">
    <property type="entry name" value="lpxc deacetylase, domain 2"/>
    <property type="match status" value="1"/>
</dbReference>
<dbReference type="SUPFAM" id="SSF54211">
    <property type="entry name" value="Ribosomal protein S5 domain 2-like"/>
    <property type="match status" value="2"/>
</dbReference>
<evidence type="ECO:0000256" key="9">
    <source>
        <dbReference type="ARBA" id="ARBA00022833"/>
    </source>
</evidence>
<dbReference type="GO" id="GO:0009245">
    <property type="term" value="P:lipid A biosynthetic process"/>
    <property type="evidence" value="ECO:0007669"/>
    <property type="project" value="UniProtKB-UniRule"/>
</dbReference>
<dbReference type="OrthoDB" id="9802746at2"/>
<evidence type="ECO:0000256" key="8">
    <source>
        <dbReference type="ARBA" id="ARBA00022801"/>
    </source>
</evidence>
<dbReference type="GO" id="GO:0103117">
    <property type="term" value="F:UDP-3-O-acyl-N-acetylglucosamine deacetylase activity"/>
    <property type="evidence" value="ECO:0007669"/>
    <property type="project" value="UniProtKB-UniRule"/>
</dbReference>
<dbReference type="PANTHER" id="PTHR33694:SF1">
    <property type="entry name" value="UDP-3-O-ACYL-N-ACETYLGLUCOSAMINE DEACETYLASE 1, MITOCHONDRIAL-RELATED"/>
    <property type="match status" value="1"/>
</dbReference>
<dbReference type="STRING" id="859654.BVAF_148"/>
<comment type="pathway">
    <text evidence="3 12">Glycolipid biosynthesis; lipid IV(A) biosynthesis; lipid IV(A) from (3R)-3-hydroxytetradecanoyl-[acyl-carrier-protein] and UDP-N-acetyl-alpha-D-glucosamine: step 2/6.</text>
</comment>
<name>E8Q5Q8_BLOVB</name>
<gene>
    <name evidence="12 13" type="primary">lpxC</name>
    <name evidence="13" type="ordered locus">BVAF_148</name>
</gene>
<dbReference type="Gene3D" id="3.30.230.20">
    <property type="entry name" value="lpxc deacetylase, domain 1"/>
    <property type="match status" value="1"/>
</dbReference>
<comment type="cofactor">
    <cofactor evidence="1 12">
        <name>Zn(2+)</name>
        <dbReference type="ChEBI" id="CHEBI:29105"/>
    </cofactor>
</comment>
<keyword evidence="5 12" id="KW-0444">Lipid biosynthesis</keyword>
<feature type="binding site" evidence="12">
    <location>
        <position position="244"/>
    </location>
    <ligand>
        <name>Zn(2+)</name>
        <dbReference type="ChEBI" id="CHEBI:29105"/>
    </ligand>
</feature>
<evidence type="ECO:0000256" key="3">
    <source>
        <dbReference type="ARBA" id="ARBA00005002"/>
    </source>
</evidence>
<dbReference type="EMBL" id="CP002189">
    <property type="protein sequence ID" value="ADV33555.1"/>
    <property type="molecule type" value="Genomic_DNA"/>
</dbReference>
<keyword evidence="14" id="KW-1185">Reference proteome</keyword>
<dbReference type="HOGENOM" id="CLU_046528_1_0_6"/>
<evidence type="ECO:0000313" key="14">
    <source>
        <dbReference type="Proteomes" id="UP000007464"/>
    </source>
</evidence>
<dbReference type="KEGG" id="bva:BVAF_148"/>
<dbReference type="GO" id="GO:0016020">
    <property type="term" value="C:membrane"/>
    <property type="evidence" value="ECO:0007669"/>
    <property type="project" value="GOC"/>
</dbReference>
<feature type="binding site" evidence="12">
    <location>
        <position position="80"/>
    </location>
    <ligand>
        <name>Zn(2+)</name>
        <dbReference type="ChEBI" id="CHEBI:29105"/>
    </ligand>
</feature>
<accession>E8Q5Q8</accession>
<protein>
    <recommendedName>
        <fullName evidence="4 12">UDP-3-O-acyl-N-acetylglucosamine deacetylase</fullName>
        <shortName evidence="12">UDP-3-O-acyl-GlcNAc deacetylase</shortName>
        <ecNumber evidence="4 12">3.5.1.108</ecNumber>
    </recommendedName>
    <alternativeName>
        <fullName evidence="12">UDP-3-O-[R-3-hydroxymyristoyl]-N-acetylglucosamine deacetylase</fullName>
    </alternativeName>
</protein>
<evidence type="ECO:0000256" key="7">
    <source>
        <dbReference type="ARBA" id="ARBA00022723"/>
    </source>
</evidence>
<keyword evidence="7 12" id="KW-0479">Metal-binding</keyword>
<comment type="catalytic activity">
    <reaction evidence="11 12">
        <text>a UDP-3-O-[(3R)-3-hydroxyacyl]-N-acetyl-alpha-D-glucosamine + H2O = a UDP-3-O-[(3R)-3-hydroxyacyl]-alpha-D-glucosamine + acetate</text>
        <dbReference type="Rhea" id="RHEA:67816"/>
        <dbReference type="ChEBI" id="CHEBI:15377"/>
        <dbReference type="ChEBI" id="CHEBI:30089"/>
        <dbReference type="ChEBI" id="CHEBI:137740"/>
        <dbReference type="ChEBI" id="CHEBI:173225"/>
        <dbReference type="EC" id="3.5.1.108"/>
    </reaction>
</comment>
<dbReference type="RefSeq" id="WP_013516480.1">
    <property type="nucleotide sequence ID" value="NC_014909.2"/>
</dbReference>
<evidence type="ECO:0000256" key="11">
    <source>
        <dbReference type="ARBA" id="ARBA00024535"/>
    </source>
</evidence>
<evidence type="ECO:0000256" key="10">
    <source>
        <dbReference type="ARBA" id="ARBA00023098"/>
    </source>
</evidence>
<dbReference type="HAMAP" id="MF_00388">
    <property type="entry name" value="LpxC"/>
    <property type="match status" value="1"/>
</dbReference>
<keyword evidence="6 12" id="KW-0441">Lipid A biosynthesis</keyword>
<comment type="function">
    <text evidence="2 12">Catalyzes the hydrolysis of UDP-3-O-myristoyl-N-acetylglucosamine to form UDP-3-O-myristoylglucosamine and acetate, the committed step in lipid A biosynthesis.</text>
</comment>
<dbReference type="InterPro" id="IPR004463">
    <property type="entry name" value="UDP-acyl_GlcNac_deAcase"/>
</dbReference>
<keyword evidence="9 12" id="KW-0862">Zinc</keyword>
<dbReference type="PANTHER" id="PTHR33694">
    <property type="entry name" value="UDP-3-O-ACYL-N-ACETYLGLUCOSAMINE DEACETYLASE 1, MITOCHONDRIAL-RELATED"/>
    <property type="match status" value="1"/>
</dbReference>
<feature type="binding site" evidence="12">
    <location>
        <position position="240"/>
    </location>
    <ligand>
        <name>Zn(2+)</name>
        <dbReference type="ChEBI" id="CHEBI:29105"/>
    </ligand>
</feature>
<evidence type="ECO:0000256" key="5">
    <source>
        <dbReference type="ARBA" id="ARBA00022516"/>
    </source>
</evidence>
<organism evidence="13 14">
    <name type="scientific">Blochmanniella vafra (strain BVAF)</name>
    <dbReference type="NCBI Taxonomy" id="859654"/>
    <lineage>
        <taxon>Bacteria</taxon>
        <taxon>Pseudomonadati</taxon>
        <taxon>Pseudomonadota</taxon>
        <taxon>Gammaproteobacteria</taxon>
        <taxon>Enterobacterales</taxon>
        <taxon>Enterobacteriaceae</taxon>
        <taxon>ant endosymbionts</taxon>
        <taxon>Candidatus Blochmanniella</taxon>
    </lineage>
</organism>
<dbReference type="EC" id="3.5.1.108" evidence="4 12"/>
<dbReference type="InterPro" id="IPR020568">
    <property type="entry name" value="Ribosomal_Su5_D2-typ_SF"/>
</dbReference>
<dbReference type="GO" id="GO:0046872">
    <property type="term" value="F:metal ion binding"/>
    <property type="evidence" value="ECO:0007669"/>
    <property type="project" value="UniProtKB-KW"/>
</dbReference>
<dbReference type="Proteomes" id="UP000007464">
    <property type="component" value="Chromosome"/>
</dbReference>